<dbReference type="SUPFAM" id="SSF46785">
    <property type="entry name" value="Winged helix' DNA-binding domain"/>
    <property type="match status" value="1"/>
</dbReference>
<protein>
    <submittedName>
        <fullName evidence="6">Transcriptional regulator, IclR family</fullName>
    </submittedName>
</protein>
<reference evidence="6 7" key="1">
    <citation type="submission" date="2016-10" db="EMBL/GenBank/DDBJ databases">
        <authorList>
            <person name="Varghese N."/>
            <person name="Submissions S."/>
        </authorList>
    </citation>
    <scope>NUCLEOTIDE SEQUENCE [LARGE SCALE GENOMIC DNA]</scope>
    <source>
        <strain evidence="6 7">FF3</strain>
    </source>
</reference>
<evidence type="ECO:0000259" key="5">
    <source>
        <dbReference type="PROSITE" id="PS51078"/>
    </source>
</evidence>
<dbReference type="InterPro" id="IPR050707">
    <property type="entry name" value="HTH_MetabolicPath_Reg"/>
</dbReference>
<evidence type="ECO:0000256" key="1">
    <source>
        <dbReference type="ARBA" id="ARBA00023015"/>
    </source>
</evidence>
<name>A0A975WCZ1_9RHOB</name>
<dbReference type="Proteomes" id="UP000182932">
    <property type="component" value="Unassembled WGS sequence"/>
</dbReference>
<dbReference type="SMART" id="SM00346">
    <property type="entry name" value="HTH_ICLR"/>
    <property type="match status" value="1"/>
</dbReference>
<dbReference type="RefSeq" id="WP_074837844.1">
    <property type="nucleotide sequence ID" value="NZ_CP167100.1"/>
</dbReference>
<dbReference type="GO" id="GO:0003700">
    <property type="term" value="F:DNA-binding transcription factor activity"/>
    <property type="evidence" value="ECO:0007669"/>
    <property type="project" value="TreeGrafter"/>
</dbReference>
<dbReference type="SUPFAM" id="SSF55781">
    <property type="entry name" value="GAF domain-like"/>
    <property type="match status" value="1"/>
</dbReference>
<sequence>MTKPRPAAFPEDAMRDAPKDYSLTLAKGMAILEMFCPEVQRVSFQSAATHLGTSRATARRLILTLQAMGYLEKTGTGDYALTAKSLGISRAFLSGNSILSMLAEQVRQLAAEIDCPCSIVSLSGPEVMFLCRDPSRRVYASQLALGDRLPAHASAGGKLLLATKTDDDLRAWCARHAPQPLASRTITDPEAMLEDAARTRARGYATTDGELEDGLVSIGLPVRDHQGAIRLALVVSQFANRMSGKAFVGKFLAPTRAAAERISATYADYLRHNA</sequence>
<dbReference type="PANTHER" id="PTHR30136:SF34">
    <property type="entry name" value="TRANSCRIPTIONAL REGULATOR"/>
    <property type="match status" value="1"/>
</dbReference>
<dbReference type="GO" id="GO:0045892">
    <property type="term" value="P:negative regulation of DNA-templated transcription"/>
    <property type="evidence" value="ECO:0007669"/>
    <property type="project" value="TreeGrafter"/>
</dbReference>
<evidence type="ECO:0000313" key="7">
    <source>
        <dbReference type="Proteomes" id="UP000182932"/>
    </source>
</evidence>
<dbReference type="Pfam" id="PF01614">
    <property type="entry name" value="IclR_C"/>
    <property type="match status" value="1"/>
</dbReference>
<feature type="domain" description="IclR-ED" evidence="5">
    <location>
        <begin position="84"/>
        <end position="268"/>
    </location>
</feature>
<keyword evidence="3" id="KW-0804">Transcription</keyword>
<dbReference type="EMBL" id="FNYY01000015">
    <property type="protein sequence ID" value="SEJ96274.1"/>
    <property type="molecule type" value="Genomic_DNA"/>
</dbReference>
<gene>
    <name evidence="6" type="ORF">SAMN04487940_11585</name>
</gene>
<dbReference type="Gene3D" id="3.30.450.40">
    <property type="match status" value="1"/>
</dbReference>
<organism evidence="6 7">
    <name type="scientific">Marinovum algicola</name>
    <dbReference type="NCBI Taxonomy" id="42444"/>
    <lineage>
        <taxon>Bacteria</taxon>
        <taxon>Pseudomonadati</taxon>
        <taxon>Pseudomonadota</taxon>
        <taxon>Alphaproteobacteria</taxon>
        <taxon>Rhodobacterales</taxon>
        <taxon>Roseobacteraceae</taxon>
        <taxon>Marinovum</taxon>
    </lineage>
</organism>
<dbReference type="InterPro" id="IPR014757">
    <property type="entry name" value="Tscrpt_reg_IclR_C"/>
</dbReference>
<dbReference type="Gene3D" id="1.10.10.10">
    <property type="entry name" value="Winged helix-like DNA-binding domain superfamily/Winged helix DNA-binding domain"/>
    <property type="match status" value="1"/>
</dbReference>
<dbReference type="PANTHER" id="PTHR30136">
    <property type="entry name" value="HELIX-TURN-HELIX TRANSCRIPTIONAL REGULATOR, ICLR FAMILY"/>
    <property type="match status" value="1"/>
</dbReference>
<accession>A0A975WCZ1</accession>
<dbReference type="AlphaFoldDB" id="A0A975WCZ1"/>
<dbReference type="InterPro" id="IPR036388">
    <property type="entry name" value="WH-like_DNA-bd_sf"/>
</dbReference>
<dbReference type="InterPro" id="IPR036390">
    <property type="entry name" value="WH_DNA-bd_sf"/>
</dbReference>
<evidence type="ECO:0000256" key="2">
    <source>
        <dbReference type="ARBA" id="ARBA00023125"/>
    </source>
</evidence>
<dbReference type="PROSITE" id="PS51077">
    <property type="entry name" value="HTH_ICLR"/>
    <property type="match status" value="1"/>
</dbReference>
<proteinExistence type="predicted"/>
<evidence type="ECO:0000259" key="4">
    <source>
        <dbReference type="PROSITE" id="PS51077"/>
    </source>
</evidence>
<dbReference type="GO" id="GO:0003677">
    <property type="term" value="F:DNA binding"/>
    <property type="evidence" value="ECO:0007669"/>
    <property type="project" value="UniProtKB-KW"/>
</dbReference>
<comment type="caution">
    <text evidence="6">The sequence shown here is derived from an EMBL/GenBank/DDBJ whole genome shotgun (WGS) entry which is preliminary data.</text>
</comment>
<dbReference type="Pfam" id="PF09339">
    <property type="entry name" value="HTH_IclR"/>
    <property type="match status" value="1"/>
</dbReference>
<dbReference type="GeneID" id="80819883"/>
<feature type="domain" description="HTH iclR-type" evidence="4">
    <location>
        <begin position="22"/>
        <end position="83"/>
    </location>
</feature>
<dbReference type="PROSITE" id="PS51078">
    <property type="entry name" value="ICLR_ED"/>
    <property type="match status" value="1"/>
</dbReference>
<keyword evidence="2" id="KW-0238">DNA-binding</keyword>
<dbReference type="InterPro" id="IPR029016">
    <property type="entry name" value="GAF-like_dom_sf"/>
</dbReference>
<keyword evidence="7" id="KW-1185">Reference proteome</keyword>
<dbReference type="InterPro" id="IPR005471">
    <property type="entry name" value="Tscrpt_reg_IclR_N"/>
</dbReference>
<evidence type="ECO:0000256" key="3">
    <source>
        <dbReference type="ARBA" id="ARBA00023163"/>
    </source>
</evidence>
<keyword evidence="1" id="KW-0805">Transcription regulation</keyword>
<evidence type="ECO:0000313" key="6">
    <source>
        <dbReference type="EMBL" id="SEJ96274.1"/>
    </source>
</evidence>